<evidence type="ECO:0000313" key="2">
    <source>
        <dbReference type="EMBL" id="SVA77703.1"/>
    </source>
</evidence>
<dbReference type="AlphaFoldDB" id="A0A381YMF7"/>
<reference evidence="2" key="1">
    <citation type="submission" date="2018-05" db="EMBL/GenBank/DDBJ databases">
        <authorList>
            <person name="Lanie J.A."/>
            <person name="Ng W.-L."/>
            <person name="Kazmierczak K.M."/>
            <person name="Andrzejewski T.M."/>
            <person name="Davidsen T.M."/>
            <person name="Wayne K.J."/>
            <person name="Tettelin H."/>
            <person name="Glass J.I."/>
            <person name="Rusch D."/>
            <person name="Podicherti R."/>
            <person name="Tsui H.-C.T."/>
            <person name="Winkler M.E."/>
        </authorList>
    </citation>
    <scope>NUCLEOTIDE SEQUENCE</scope>
</reference>
<evidence type="ECO:0000256" key="1">
    <source>
        <dbReference type="ARBA" id="ARBA00022679"/>
    </source>
</evidence>
<dbReference type="InterPro" id="IPR003673">
    <property type="entry name" value="CoA-Trfase_fam_III"/>
</dbReference>
<proteinExistence type="predicted"/>
<dbReference type="Gene3D" id="3.30.1540.10">
    <property type="entry name" value="formyl-coa transferase, domain 3"/>
    <property type="match status" value="1"/>
</dbReference>
<accession>A0A381YMF7</accession>
<sequence length="397" mass="44049">MDWTMWQMGPVATAMMGDMGADVIKIEALDGDAGRAVRRAITLDTGLVADRNAYFESGNRNKRGIAVDLKTVEGVEIVQKLAEKTDVFVQNFRQGVAERLGLGYETLREINPMLVYGSASGYGPNGPDSNLPSFDGCGQARSGLMMSATPAGALEPNRVTQGASDQMGAIMLCLGVLAALVARSEQGFGQKVDSSHLGSNMWLQGNGITMSLLTKGGKFGSYERKKAANPLSNLYRCKDGRWVQIMHLQPDRHWVPFSKVMGMEEYIEDPRFATMDDRTQNNTELVEIIDRQFATKTFDEWDKTFREAGDFIYSRVQEIEELQDDPQVIANDYITTFNHPVLGAVKMCNHPVTYSETPAGIFREAPELGQHTEEILIDELGYDWPDIERLKDKGAIL</sequence>
<dbReference type="Pfam" id="PF02515">
    <property type="entry name" value="CoA_transf_3"/>
    <property type="match status" value="1"/>
</dbReference>
<dbReference type="PANTHER" id="PTHR48207">
    <property type="entry name" value="SUCCINATE--HYDROXYMETHYLGLUTARATE COA-TRANSFERASE"/>
    <property type="match status" value="1"/>
</dbReference>
<dbReference type="Gene3D" id="3.40.50.10540">
    <property type="entry name" value="Crotonobetainyl-coa:carnitine coa-transferase, domain 1"/>
    <property type="match status" value="1"/>
</dbReference>
<name>A0A381YMF7_9ZZZZ</name>
<dbReference type="EMBL" id="UINC01018488">
    <property type="protein sequence ID" value="SVA77703.1"/>
    <property type="molecule type" value="Genomic_DNA"/>
</dbReference>
<evidence type="ECO:0008006" key="3">
    <source>
        <dbReference type="Google" id="ProtNLM"/>
    </source>
</evidence>
<dbReference type="PANTHER" id="PTHR48207:SF3">
    <property type="entry name" value="SUCCINATE--HYDROXYMETHYLGLUTARATE COA-TRANSFERASE"/>
    <property type="match status" value="1"/>
</dbReference>
<organism evidence="2">
    <name type="scientific">marine metagenome</name>
    <dbReference type="NCBI Taxonomy" id="408172"/>
    <lineage>
        <taxon>unclassified sequences</taxon>
        <taxon>metagenomes</taxon>
        <taxon>ecological metagenomes</taxon>
    </lineage>
</organism>
<keyword evidence="1" id="KW-0808">Transferase</keyword>
<dbReference type="SUPFAM" id="SSF89796">
    <property type="entry name" value="CoA-transferase family III (CaiB/BaiF)"/>
    <property type="match status" value="1"/>
</dbReference>
<dbReference type="InterPro" id="IPR044855">
    <property type="entry name" value="CoA-Trfase_III_dom3_sf"/>
</dbReference>
<gene>
    <name evidence="2" type="ORF">METZ01_LOCUS130557</name>
</gene>
<dbReference type="InterPro" id="IPR050483">
    <property type="entry name" value="CoA-transferase_III_domain"/>
</dbReference>
<dbReference type="GO" id="GO:0008410">
    <property type="term" value="F:CoA-transferase activity"/>
    <property type="evidence" value="ECO:0007669"/>
    <property type="project" value="TreeGrafter"/>
</dbReference>
<dbReference type="InterPro" id="IPR023606">
    <property type="entry name" value="CoA-Trfase_III_dom_1_sf"/>
</dbReference>
<protein>
    <recommendedName>
        <fullName evidence="3">Carnitine dehydratase</fullName>
    </recommendedName>
</protein>